<evidence type="ECO:0000313" key="3">
    <source>
        <dbReference type="EMBL" id="OCB87470.1"/>
    </source>
</evidence>
<keyword evidence="1" id="KW-1133">Transmembrane helix</keyword>
<evidence type="ECO:0000313" key="4">
    <source>
        <dbReference type="Proteomes" id="UP000757232"/>
    </source>
</evidence>
<dbReference type="SUPFAM" id="SSF51430">
    <property type="entry name" value="NAD(P)-linked oxidoreductase"/>
    <property type="match status" value="1"/>
</dbReference>
<dbReference type="InterPro" id="IPR020471">
    <property type="entry name" value="AKR"/>
</dbReference>
<reference evidence="3" key="1">
    <citation type="submission" date="2016-06" db="EMBL/GenBank/DDBJ databases">
        <title>Draft Genome sequence of the fungus Inonotus baumii.</title>
        <authorList>
            <person name="Zhu H."/>
            <person name="Lin W."/>
        </authorList>
    </citation>
    <scope>NUCLEOTIDE SEQUENCE</scope>
    <source>
        <strain evidence="3">821</strain>
    </source>
</reference>
<keyword evidence="1" id="KW-0812">Transmembrane</keyword>
<dbReference type="InterPro" id="IPR036812">
    <property type="entry name" value="NAD(P)_OxRdtase_dom_sf"/>
</dbReference>
<dbReference type="GO" id="GO:0045290">
    <property type="term" value="F:D-arabinose 1-dehydrogenase [NAD(P)+] activity"/>
    <property type="evidence" value="ECO:0007669"/>
    <property type="project" value="TreeGrafter"/>
</dbReference>
<dbReference type="Pfam" id="PF00248">
    <property type="entry name" value="Aldo_ket_red"/>
    <property type="match status" value="1"/>
</dbReference>
<dbReference type="Pfam" id="PF06522">
    <property type="entry name" value="B12D"/>
    <property type="match status" value="1"/>
</dbReference>
<dbReference type="PANTHER" id="PTHR42686:SF1">
    <property type="entry name" value="GH17980P-RELATED"/>
    <property type="match status" value="1"/>
</dbReference>
<dbReference type="Gene3D" id="3.20.20.100">
    <property type="entry name" value="NADP-dependent oxidoreductase domain"/>
    <property type="match status" value="1"/>
</dbReference>
<feature type="transmembrane region" description="Helical" evidence="1">
    <location>
        <begin position="12"/>
        <end position="34"/>
    </location>
</feature>
<proteinExistence type="predicted"/>
<accession>A0A9Q5HX39</accession>
<dbReference type="AlphaFoldDB" id="A0A9Q5HX39"/>
<evidence type="ECO:0000259" key="2">
    <source>
        <dbReference type="Pfam" id="PF00248"/>
    </source>
</evidence>
<dbReference type="PANTHER" id="PTHR42686">
    <property type="entry name" value="GH17980P-RELATED"/>
    <property type="match status" value="1"/>
</dbReference>
<dbReference type="InterPro" id="IPR010530">
    <property type="entry name" value="B12D"/>
</dbReference>
<feature type="domain" description="NADP-dependent oxidoreductase" evidence="2">
    <location>
        <begin position="131"/>
        <end position="469"/>
    </location>
</feature>
<dbReference type="InterPro" id="IPR023210">
    <property type="entry name" value="NADP_OxRdtase_dom"/>
</dbReference>
<evidence type="ECO:0000256" key="1">
    <source>
        <dbReference type="SAM" id="Phobius"/>
    </source>
</evidence>
<dbReference type="GO" id="GO:0070485">
    <property type="term" value="P:dehydro-D-arabinono-1,4-lactone biosynthetic process"/>
    <property type="evidence" value="ECO:0007669"/>
    <property type="project" value="TreeGrafter"/>
</dbReference>
<sequence>MPPAPRSFLKHWFAVEAIPLYAILGIALTGATWFSIRQARSPSVIWTKSNPEPWNTVKPDESTKIINVNHKLDKSYSDSESPIRLDMVMQLDSPQPSFLLPNSSNIQDTPEETPIDGLPLSRIDPYGLPALIFGGASLSQQYNNDSHLESLIPLRTVRTALRYGINAFDTSAYYGPSEIVLGTVLKGLESEFPRSAYQLMTKCGRYGLDRDGFDYSPKTIRRSIERSLARLNTDYLDVVYLHDVEFVAEEVMPRRSGDHTGALGAEAELYGLREGQEAKVWGDGDQRVLEAYQELQKLQAEGVIRHIGITGYPLPTLLRLALLILHTPPFKPVDVLLSYSQSNLQNPAFAAFTPAFRDRARVAQLVSASPLNMGLLTPKPPAWHPAPEPLRTAVANAAKVCKEKNWPGGLVNVALGYAMRKDAPFAGEGHGAAEANPGEIPVVVGLSTPAEVHEAVRSWRAVQQEDASSIAKRRVMEDEVINIFKDAGFYGWAWPSPSKE</sequence>
<dbReference type="OrthoDB" id="5286008at2759"/>
<organism evidence="3 4">
    <name type="scientific">Sanghuangporus baumii</name>
    <name type="common">Phellinus baumii</name>
    <dbReference type="NCBI Taxonomy" id="108892"/>
    <lineage>
        <taxon>Eukaryota</taxon>
        <taxon>Fungi</taxon>
        <taxon>Dikarya</taxon>
        <taxon>Basidiomycota</taxon>
        <taxon>Agaricomycotina</taxon>
        <taxon>Agaricomycetes</taxon>
        <taxon>Hymenochaetales</taxon>
        <taxon>Hymenochaetaceae</taxon>
        <taxon>Sanghuangporus</taxon>
    </lineage>
</organism>
<comment type="caution">
    <text evidence="3">The sequence shown here is derived from an EMBL/GenBank/DDBJ whole genome shotgun (WGS) entry which is preliminary data.</text>
</comment>
<protein>
    <submittedName>
        <fullName evidence="3">Aldo/keto reductase</fullName>
    </submittedName>
</protein>
<keyword evidence="4" id="KW-1185">Reference proteome</keyword>
<keyword evidence="1" id="KW-0472">Membrane</keyword>
<dbReference type="GO" id="GO:0005829">
    <property type="term" value="C:cytosol"/>
    <property type="evidence" value="ECO:0007669"/>
    <property type="project" value="TreeGrafter"/>
</dbReference>
<dbReference type="Proteomes" id="UP000757232">
    <property type="component" value="Unassembled WGS sequence"/>
</dbReference>
<name>A0A9Q5HX39_SANBA</name>
<gene>
    <name evidence="3" type="ORF">A7U60_g5375</name>
</gene>
<dbReference type="EMBL" id="LNZH02000191">
    <property type="protein sequence ID" value="OCB87470.1"/>
    <property type="molecule type" value="Genomic_DNA"/>
</dbReference>